<dbReference type="AlphaFoldDB" id="A0A3N2C7D7"/>
<protein>
    <recommendedName>
        <fullName evidence="3">Antitoxin Xre/MbcA/ParS-like toxin-binding domain-containing protein</fullName>
    </recommendedName>
</protein>
<evidence type="ECO:0000313" key="2">
    <source>
        <dbReference type="Proteomes" id="UP000266915"/>
    </source>
</evidence>
<dbReference type="Proteomes" id="UP000266915">
    <property type="component" value="Unassembled WGS sequence"/>
</dbReference>
<proteinExistence type="predicted"/>
<reference evidence="1 2" key="1">
    <citation type="submission" date="2018-11" db="EMBL/GenBank/DDBJ databases">
        <title>Sequencing the genomes of 1000 actinobacteria strains.</title>
        <authorList>
            <person name="Klenk H.-P."/>
        </authorList>
    </citation>
    <scope>NUCLEOTIDE SEQUENCE [LARGE SCALE GENOMIC DNA]</scope>
    <source>
        <strain evidence="1 2">DSM 14012</strain>
    </source>
</reference>
<comment type="caution">
    <text evidence="1">The sequence shown here is derived from an EMBL/GenBank/DDBJ whole genome shotgun (WGS) entry which is preliminary data.</text>
</comment>
<evidence type="ECO:0008006" key="3">
    <source>
        <dbReference type="Google" id="ProtNLM"/>
    </source>
</evidence>
<name>A0A3N2C7D7_9MICO</name>
<gene>
    <name evidence="1" type="ORF">EDD42_3498</name>
</gene>
<accession>A0A3N2C7D7</accession>
<organism evidence="1 2">
    <name type="scientific">Plantibacter flavus</name>
    <dbReference type="NCBI Taxonomy" id="150123"/>
    <lineage>
        <taxon>Bacteria</taxon>
        <taxon>Bacillati</taxon>
        <taxon>Actinomycetota</taxon>
        <taxon>Actinomycetes</taxon>
        <taxon>Micrococcales</taxon>
        <taxon>Microbacteriaceae</taxon>
        <taxon>Plantibacter</taxon>
    </lineage>
</organism>
<dbReference type="EMBL" id="RKHL01000001">
    <property type="protein sequence ID" value="ROR83387.1"/>
    <property type="molecule type" value="Genomic_DNA"/>
</dbReference>
<dbReference type="RefSeq" id="WP_085511227.1">
    <property type="nucleotide sequence ID" value="NZ_FXAP01000002.1"/>
</dbReference>
<evidence type="ECO:0000313" key="1">
    <source>
        <dbReference type="EMBL" id="ROR83387.1"/>
    </source>
</evidence>
<sequence length="129" mass="14096">MTITNSTPGLGAFQRSIRAEVPELVEDLRGILGAQLLAYLGNVRETRAVRQWAEGTRVPSAATELRLRTALQVAGILIERDHPRIAQSWFQGLNPQLDDESPARLIREGDIEEVGPRVIAAARAFTAVG</sequence>
<keyword evidence="2" id="KW-1185">Reference proteome</keyword>